<dbReference type="InterPro" id="IPR003593">
    <property type="entry name" value="AAA+_ATPase"/>
</dbReference>
<dbReference type="InterPro" id="IPR050311">
    <property type="entry name" value="ORC1/CDC6"/>
</dbReference>
<dbReference type="CDD" id="cd00009">
    <property type="entry name" value="AAA"/>
    <property type="match status" value="1"/>
</dbReference>
<evidence type="ECO:0000313" key="10">
    <source>
        <dbReference type="RefSeq" id="XP_010262804.1"/>
    </source>
</evidence>
<evidence type="ECO:0000256" key="4">
    <source>
        <dbReference type="ARBA" id="ARBA00022705"/>
    </source>
</evidence>
<keyword evidence="6" id="KW-0131">Cell cycle</keyword>
<dbReference type="GO" id="GO:0003688">
    <property type="term" value="F:DNA replication origin binding"/>
    <property type="evidence" value="ECO:0000318"/>
    <property type="project" value="GO_Central"/>
</dbReference>
<dbReference type="PANTHER" id="PTHR10763">
    <property type="entry name" value="CELL DIVISION CONTROL PROTEIN 6-RELATED"/>
    <property type="match status" value="1"/>
</dbReference>
<dbReference type="OMA" id="WPTDEVY"/>
<evidence type="ECO:0000256" key="1">
    <source>
        <dbReference type="ARBA" id="ARBA00004123"/>
    </source>
</evidence>
<dbReference type="GeneID" id="104601234"/>
<evidence type="ECO:0000256" key="5">
    <source>
        <dbReference type="ARBA" id="ARBA00023242"/>
    </source>
</evidence>
<dbReference type="GO" id="GO:0006270">
    <property type="term" value="P:DNA replication initiation"/>
    <property type="evidence" value="ECO:0000318"/>
    <property type="project" value="GO_Central"/>
</dbReference>
<comment type="similarity">
    <text evidence="2 7">Belongs to the CDC6/cdc18 family.</text>
</comment>
<evidence type="ECO:0000256" key="3">
    <source>
        <dbReference type="ARBA" id="ARBA00022618"/>
    </source>
</evidence>
<dbReference type="Gene3D" id="1.10.8.60">
    <property type="match status" value="1"/>
</dbReference>
<dbReference type="SUPFAM" id="SSF52540">
    <property type="entry name" value="P-loop containing nucleoside triphosphate hydrolases"/>
    <property type="match status" value="1"/>
</dbReference>
<comment type="subcellular location">
    <subcellularLocation>
        <location evidence="1">Nucleus</location>
    </subcellularLocation>
</comment>
<name>A0A1U8A867_NELNU</name>
<dbReference type="InterPro" id="IPR027417">
    <property type="entry name" value="P-loop_NTPase"/>
</dbReference>
<evidence type="ECO:0000256" key="7">
    <source>
        <dbReference type="PIRNR" id="PIRNR001767"/>
    </source>
</evidence>
<dbReference type="InterPro" id="IPR016314">
    <property type="entry name" value="Cdc6/18"/>
</dbReference>
<gene>
    <name evidence="10" type="primary">LOC104601234</name>
</gene>
<feature type="region of interest" description="Disordered" evidence="8">
    <location>
        <begin position="1"/>
        <end position="136"/>
    </location>
</feature>
<dbReference type="GO" id="GO:0016887">
    <property type="term" value="F:ATP hydrolysis activity"/>
    <property type="evidence" value="ECO:0007669"/>
    <property type="project" value="InterPro"/>
</dbReference>
<dbReference type="OrthoDB" id="1926878at2759"/>
<evidence type="ECO:0000256" key="8">
    <source>
        <dbReference type="SAM" id="MobiDB-lite"/>
    </source>
</evidence>
<dbReference type="Proteomes" id="UP000189703">
    <property type="component" value="Unplaced"/>
</dbReference>
<accession>A0A1U8A867</accession>
<dbReference type="AlphaFoldDB" id="A0A1U8A867"/>
<dbReference type="Pfam" id="PF22606">
    <property type="entry name" value="Cdc6-ORC-like_ATPase_lid"/>
    <property type="match status" value="1"/>
</dbReference>
<dbReference type="InterPro" id="IPR054425">
    <property type="entry name" value="Cdc6_ORC1-like_ATPase_lid"/>
</dbReference>
<dbReference type="eggNOG" id="KOG2227">
    <property type="taxonomic scope" value="Eukaryota"/>
</dbReference>
<dbReference type="FunCoup" id="A0A1U8A867">
    <property type="interactions" value="2171"/>
</dbReference>
<dbReference type="GO" id="GO:0005634">
    <property type="term" value="C:nucleus"/>
    <property type="evidence" value="ECO:0000318"/>
    <property type="project" value="GO_Central"/>
</dbReference>
<dbReference type="PANTHER" id="PTHR10763:SF26">
    <property type="entry name" value="CELL DIVISION CONTROL PROTEIN 6 HOMOLOG"/>
    <property type="match status" value="1"/>
</dbReference>
<dbReference type="SMART" id="SM00382">
    <property type="entry name" value="AAA"/>
    <property type="match status" value="1"/>
</dbReference>
<feature type="compositionally biased region" description="Basic and acidic residues" evidence="8">
    <location>
        <begin position="20"/>
        <end position="40"/>
    </location>
</feature>
<dbReference type="FunFam" id="3.40.50.300:FF:000547">
    <property type="entry name" value="Cell division control protein"/>
    <property type="match status" value="1"/>
</dbReference>
<keyword evidence="5" id="KW-0539">Nucleus</keyword>
<dbReference type="RefSeq" id="XP_010262804.1">
    <property type="nucleotide sequence ID" value="XM_010264502.2"/>
</dbReference>
<evidence type="ECO:0000313" key="9">
    <source>
        <dbReference type="Proteomes" id="UP000189703"/>
    </source>
</evidence>
<dbReference type="SUPFAM" id="SSF46785">
    <property type="entry name" value="Winged helix' DNA-binding domain"/>
    <property type="match status" value="1"/>
</dbReference>
<dbReference type="FunFam" id="1.10.10.10:FF:000686">
    <property type="entry name" value="Cell division control protein"/>
    <property type="match status" value="1"/>
</dbReference>
<evidence type="ECO:0000256" key="2">
    <source>
        <dbReference type="ARBA" id="ARBA00006184"/>
    </source>
</evidence>
<dbReference type="InterPro" id="IPR015163">
    <property type="entry name" value="Cdc6_C"/>
</dbReference>
<proteinExistence type="inferred from homology"/>
<evidence type="ECO:0000256" key="6">
    <source>
        <dbReference type="ARBA" id="ARBA00023306"/>
    </source>
</evidence>
<dbReference type="KEGG" id="nnu:104601234"/>
<dbReference type="STRING" id="4432.A0A1U8A867"/>
<dbReference type="InterPro" id="IPR036390">
    <property type="entry name" value="WH_DNA-bd_sf"/>
</dbReference>
<dbReference type="GO" id="GO:0051301">
    <property type="term" value="P:cell division"/>
    <property type="evidence" value="ECO:0007669"/>
    <property type="project" value="UniProtKB-UniRule"/>
</dbReference>
<dbReference type="GO" id="GO:0033314">
    <property type="term" value="P:mitotic DNA replication checkpoint signaling"/>
    <property type="evidence" value="ECO:0000318"/>
    <property type="project" value="GO_Central"/>
</dbReference>
<dbReference type="InterPro" id="IPR049945">
    <property type="entry name" value="AAA_22"/>
</dbReference>
<sequence>MPSLVGNGYSELYSGSDFAGRNENKEKKSAKVEKPDEIRSKGYSTPQKRRLRSATNHDSPVSIPSKPCSPDKWKSPRRCIKSSPNSVSNENCKESGNKLVKLHKTGKGSDNKLAESPKAGQESGDKLAGSPKSTRRRLYDSLPQKPIWNPKDSEQMSAVKKALHVSTTPCAIVCREEEQKRILDFCKSCIDQKKAGNLYISGCPGTGKTLSINKVKELLVEWAKEAGFQPPDVLGINCTSLSYTNEIFLRIFEKLHPRKKINGISPLQHLQRLFSQKQSSCEKMMLLIVDELDYLITRDRTVLHDLFMLATLPSSNCILIGIANAIDLADRFLPKLQPLNCEIILITFRAYSKDQILRILQQRLTALPYDVFQPQALELCARRVAAASGDMRKALCVCRNAIEMLEEELKNQSGSTSLLQAEQASPGQLISPVAELLKQEINIVRVDDMAIALSRTFKSAIVDTIQSLPQHQQMILCSLVKLFRKGKKDTTIGDLNKSYSEICKSALIPPTGILEFSNMCRVLSDQGLLKLGQSREDRLRRVTLKIDETDITFALQGIRFFRNCLH</sequence>
<keyword evidence="3" id="KW-0132">Cell division</keyword>
<dbReference type="Gene3D" id="1.10.10.10">
    <property type="entry name" value="Winged helix-like DNA-binding domain superfamily/Winged helix DNA-binding domain"/>
    <property type="match status" value="1"/>
</dbReference>
<keyword evidence="4" id="KW-0235">DNA replication</keyword>
<dbReference type="Gene3D" id="3.40.50.300">
    <property type="entry name" value="P-loop containing nucleotide triphosphate hydrolases"/>
    <property type="match status" value="1"/>
</dbReference>
<organism evidence="9 10">
    <name type="scientific">Nelumbo nucifera</name>
    <name type="common">Sacred lotus</name>
    <dbReference type="NCBI Taxonomy" id="4432"/>
    <lineage>
        <taxon>Eukaryota</taxon>
        <taxon>Viridiplantae</taxon>
        <taxon>Streptophyta</taxon>
        <taxon>Embryophyta</taxon>
        <taxon>Tracheophyta</taxon>
        <taxon>Spermatophyta</taxon>
        <taxon>Magnoliopsida</taxon>
        <taxon>Proteales</taxon>
        <taxon>Nelumbonaceae</taxon>
        <taxon>Nelumbo</taxon>
    </lineage>
</organism>
<keyword evidence="9" id="KW-1185">Reference proteome</keyword>
<dbReference type="InterPro" id="IPR036388">
    <property type="entry name" value="WH-like_DNA-bd_sf"/>
</dbReference>
<dbReference type="Pfam" id="PF09079">
    <property type="entry name" value="WHD_Cdc6"/>
    <property type="match status" value="1"/>
</dbReference>
<protein>
    <recommendedName>
        <fullName evidence="7">Cell division control protein</fullName>
    </recommendedName>
</protein>
<dbReference type="CDD" id="cd08768">
    <property type="entry name" value="Cdc6_C"/>
    <property type="match status" value="1"/>
</dbReference>
<reference evidence="10" key="1">
    <citation type="submission" date="2025-08" db="UniProtKB">
        <authorList>
            <consortium name="RefSeq"/>
        </authorList>
    </citation>
    <scope>IDENTIFICATION</scope>
</reference>
<dbReference type="SMART" id="SM01074">
    <property type="entry name" value="Cdc6_C"/>
    <property type="match status" value="1"/>
</dbReference>
<dbReference type="PIRSF" id="PIRSF001767">
    <property type="entry name" value="Cdc6"/>
    <property type="match status" value="1"/>
</dbReference>
<dbReference type="Pfam" id="PF13401">
    <property type="entry name" value="AAA_22"/>
    <property type="match status" value="1"/>
</dbReference>